<dbReference type="PANTHER" id="PTHR15398:SF4">
    <property type="entry name" value="BROMODOMAIN-CONTAINING PROTEIN 8 ISOFORM X1"/>
    <property type="match status" value="1"/>
</dbReference>
<protein>
    <recommendedName>
        <fullName evidence="4">Bromo domain-containing protein</fullName>
    </recommendedName>
</protein>
<evidence type="ECO:0000256" key="2">
    <source>
        <dbReference type="PROSITE-ProRule" id="PRU00035"/>
    </source>
</evidence>
<feature type="compositionally biased region" description="Basic residues" evidence="3">
    <location>
        <begin position="530"/>
        <end position="542"/>
    </location>
</feature>
<feature type="compositionally biased region" description="Polar residues" evidence="3">
    <location>
        <begin position="388"/>
        <end position="415"/>
    </location>
</feature>
<name>A0A0J6YEH4_COCIT</name>
<dbReference type="InterPro" id="IPR001487">
    <property type="entry name" value="Bromodomain"/>
</dbReference>
<feature type="compositionally biased region" description="Polar residues" evidence="3">
    <location>
        <begin position="297"/>
        <end position="312"/>
    </location>
</feature>
<feature type="region of interest" description="Disordered" evidence="3">
    <location>
        <begin position="287"/>
        <end position="347"/>
    </location>
</feature>
<feature type="region of interest" description="Disordered" evidence="3">
    <location>
        <begin position="811"/>
        <end position="840"/>
    </location>
</feature>
<feature type="compositionally biased region" description="Low complexity" evidence="3">
    <location>
        <begin position="373"/>
        <end position="385"/>
    </location>
</feature>
<feature type="region of interest" description="Disordered" evidence="3">
    <location>
        <begin position="156"/>
        <end position="182"/>
    </location>
</feature>
<feature type="compositionally biased region" description="Polar residues" evidence="3">
    <location>
        <begin position="618"/>
        <end position="628"/>
    </location>
</feature>
<evidence type="ECO:0000256" key="1">
    <source>
        <dbReference type="ARBA" id="ARBA00023117"/>
    </source>
</evidence>
<keyword evidence="1 2" id="KW-0103">Bromodomain</keyword>
<dbReference type="Pfam" id="PF00439">
    <property type="entry name" value="Bromodomain"/>
    <property type="match status" value="1"/>
</dbReference>
<dbReference type="SUPFAM" id="SSF47370">
    <property type="entry name" value="Bromodomain"/>
    <property type="match status" value="1"/>
</dbReference>
<sequence length="840" mass="91067">MPSLSSYTPFESLLFFQSLAGLDKRPENFSSISDLLRTNPFIQQHAAFDINRLTPQALEELYADLVKGAGGGEISARKSPEQQLLLANGQQDGLGSPPSPKKRRLTPPGGDGESHSTMISGLVSRLYARYKELVTKEIQEEERRYRDLNSELSKIQHEKETESAALPAGAPQVEPQPKPAHLPGDVLQHHVKPPEARVDSQTSCESGNGLGIVRDLPQAIPPRPETNPPIHPTPDSNRQPVQQAAPRVVTQYRFENKTPQSMQAQHQGPQWVNTSQQPAVGIPATATNQAKKGRTPIQPNSQAPAFSGSPSSPHIAPTPAAVITPREQARQPQISSSSRSSPPKPVMQGRIIQPWSIHAPPQPQQVSLYANAPQPTTQAPSTPVQGPQGLNNNDKSLNKTPQNSFNVPSKHLPSQVSIGPKLAAEASNLPQSIATPSPGISRANSPAFPFGRPSLTSLLQTSRARTPWKKLGSLEIPRRPGSPMRPRPEDISPISEPELSPMDKIGLPAETPRGLEKAKTDLQSPATGTRSRKTTPARRKGRSNSPLSPSTIQTRRRGRSNTGRDDETESSKIKNELPSTPINDDMDIDRRTSERLTRSSLSVSDDRTRSKRKRAPTDTISAEDGQTSPQHVLCTRNFPRTCGPVMNDIAAHKHASIFAKPLTERDAPGYKDLIYRPQDIKSIKSAIHQGSKAVAAASEALSASGAEDELSGTSKGNGLILKRTAELMPPRGIVNSSQLEKELIRMFANAVMFNPTPESTFGPAFSMRSEFASREQTQALEPEEGGILHDTLEIYEDVERAVSTWRAAERAVDDLGGKGSTSTLRGSTGDGNIEGAEDVK</sequence>
<feature type="region of interest" description="Disordered" evidence="3">
    <location>
        <begin position="89"/>
        <end position="117"/>
    </location>
</feature>
<dbReference type="Proteomes" id="UP000054565">
    <property type="component" value="Unassembled WGS sequence"/>
</dbReference>
<feature type="compositionally biased region" description="Polar residues" evidence="3">
    <location>
        <begin position="543"/>
        <end position="553"/>
    </location>
</feature>
<organism evidence="5 6">
    <name type="scientific">Coccidioides immitis RMSCC 2394</name>
    <dbReference type="NCBI Taxonomy" id="404692"/>
    <lineage>
        <taxon>Eukaryota</taxon>
        <taxon>Fungi</taxon>
        <taxon>Dikarya</taxon>
        <taxon>Ascomycota</taxon>
        <taxon>Pezizomycotina</taxon>
        <taxon>Eurotiomycetes</taxon>
        <taxon>Eurotiomycetidae</taxon>
        <taxon>Onygenales</taxon>
        <taxon>Onygenaceae</taxon>
        <taxon>Coccidioides</taxon>
    </lineage>
</organism>
<dbReference type="STRING" id="404692.A0A0J6YEH4"/>
<dbReference type="InterPro" id="IPR036427">
    <property type="entry name" value="Bromodomain-like_sf"/>
</dbReference>
<gene>
    <name evidence="5" type="ORF">CIRG_05064</name>
</gene>
<dbReference type="PANTHER" id="PTHR15398">
    <property type="entry name" value="BROMODOMAIN-CONTAINING PROTEIN 8"/>
    <property type="match status" value="1"/>
</dbReference>
<evidence type="ECO:0000256" key="3">
    <source>
        <dbReference type="SAM" id="MobiDB-lite"/>
    </source>
</evidence>
<accession>A0A0J6YEH4</accession>
<feature type="compositionally biased region" description="Basic and acidic residues" evidence="3">
    <location>
        <begin position="588"/>
        <end position="597"/>
    </location>
</feature>
<evidence type="ECO:0000313" key="5">
    <source>
        <dbReference type="EMBL" id="KMP05383.1"/>
    </source>
</evidence>
<dbReference type="GO" id="GO:0006325">
    <property type="term" value="P:chromatin organization"/>
    <property type="evidence" value="ECO:0007669"/>
    <property type="project" value="UniProtKB-ARBA"/>
</dbReference>
<dbReference type="PROSITE" id="PS50014">
    <property type="entry name" value="BROMODOMAIN_2"/>
    <property type="match status" value="1"/>
</dbReference>
<dbReference type="Gene3D" id="1.20.920.10">
    <property type="entry name" value="Bromodomain-like"/>
    <property type="match status" value="1"/>
</dbReference>
<feature type="region of interest" description="Disordered" evidence="3">
    <location>
        <begin position="431"/>
        <end position="628"/>
    </location>
</feature>
<feature type="domain" description="Bromo" evidence="4">
    <location>
        <begin position="650"/>
        <end position="761"/>
    </location>
</feature>
<feature type="compositionally biased region" description="Basic and acidic residues" evidence="3">
    <location>
        <begin position="562"/>
        <end position="575"/>
    </location>
</feature>
<reference evidence="6" key="1">
    <citation type="journal article" date="2010" name="Genome Res.">
        <title>Population genomic sequencing of Coccidioides fungi reveals recent hybridization and transposon control.</title>
        <authorList>
            <person name="Neafsey D.E."/>
            <person name="Barker B.M."/>
            <person name="Sharpton T.J."/>
            <person name="Stajich J.E."/>
            <person name="Park D.J."/>
            <person name="Whiston E."/>
            <person name="Hung C.-Y."/>
            <person name="McMahan C."/>
            <person name="White J."/>
            <person name="Sykes S."/>
            <person name="Heiman D."/>
            <person name="Young S."/>
            <person name="Zeng Q."/>
            <person name="Abouelleil A."/>
            <person name="Aftuck L."/>
            <person name="Bessette D."/>
            <person name="Brown A."/>
            <person name="FitzGerald M."/>
            <person name="Lui A."/>
            <person name="Macdonald J.P."/>
            <person name="Priest M."/>
            <person name="Orbach M.J."/>
            <person name="Galgiani J.N."/>
            <person name="Kirkland T.N."/>
            <person name="Cole G.T."/>
            <person name="Birren B.W."/>
            <person name="Henn M.R."/>
            <person name="Taylor J.W."/>
            <person name="Rounsley S.D."/>
        </authorList>
    </citation>
    <scope>NUCLEOTIDE SEQUENCE [LARGE SCALE GENOMIC DNA]</scope>
    <source>
        <strain evidence="6">RMSCC 2394</strain>
    </source>
</reference>
<dbReference type="AlphaFoldDB" id="A0A0J6YEH4"/>
<dbReference type="EMBL" id="DS028095">
    <property type="protein sequence ID" value="KMP05383.1"/>
    <property type="molecule type" value="Genomic_DNA"/>
</dbReference>
<evidence type="ECO:0000259" key="4">
    <source>
        <dbReference type="PROSITE" id="PS50014"/>
    </source>
</evidence>
<evidence type="ECO:0000313" key="6">
    <source>
        <dbReference type="Proteomes" id="UP000054565"/>
    </source>
</evidence>
<dbReference type="OrthoDB" id="21449at2759"/>
<dbReference type="GO" id="GO:0035267">
    <property type="term" value="C:NuA4 histone acetyltransferase complex"/>
    <property type="evidence" value="ECO:0007669"/>
    <property type="project" value="TreeGrafter"/>
</dbReference>
<feature type="region of interest" description="Disordered" evidence="3">
    <location>
        <begin position="220"/>
        <end position="245"/>
    </location>
</feature>
<feature type="compositionally biased region" description="Pro residues" evidence="3">
    <location>
        <begin position="220"/>
        <end position="232"/>
    </location>
</feature>
<proteinExistence type="predicted"/>
<feature type="region of interest" description="Disordered" evidence="3">
    <location>
        <begin position="373"/>
        <end position="415"/>
    </location>
</feature>
<feature type="compositionally biased region" description="Polar residues" evidence="3">
    <location>
        <begin position="454"/>
        <end position="464"/>
    </location>
</feature>